<gene>
    <name evidence="1" type="ORF">WPS_18610</name>
</gene>
<dbReference type="Proteomes" id="UP001317532">
    <property type="component" value="Chromosome"/>
</dbReference>
<keyword evidence="2" id="KW-1185">Reference proteome</keyword>
<evidence type="ECO:0000313" key="2">
    <source>
        <dbReference type="Proteomes" id="UP001317532"/>
    </source>
</evidence>
<proteinExistence type="predicted"/>
<dbReference type="RefSeq" id="WP_317994239.1">
    <property type="nucleotide sequence ID" value="NZ_AP025523.1"/>
</dbReference>
<protein>
    <submittedName>
        <fullName evidence="1">Uncharacterized protein</fullName>
    </submittedName>
</protein>
<name>A0AAN2C9I9_UNVUL</name>
<dbReference type="AlphaFoldDB" id="A0AAN2C9I9"/>
<reference evidence="1 2" key="1">
    <citation type="journal article" date="2022" name="ISME Commun">
        <title>Vulcanimicrobium alpinus gen. nov. sp. nov., the first cultivated representative of the candidate phylum 'Eremiobacterota', is a metabolically versatile aerobic anoxygenic phototroph.</title>
        <authorList>
            <person name="Yabe S."/>
            <person name="Muto K."/>
            <person name="Abe K."/>
            <person name="Yokota A."/>
            <person name="Staudigel H."/>
            <person name="Tebo B.M."/>
        </authorList>
    </citation>
    <scope>NUCLEOTIDE SEQUENCE [LARGE SCALE GENOMIC DNA]</scope>
    <source>
        <strain evidence="1 2">WC8-2</strain>
    </source>
</reference>
<dbReference type="EMBL" id="AP025523">
    <property type="protein sequence ID" value="BDE06585.1"/>
    <property type="molecule type" value="Genomic_DNA"/>
</dbReference>
<evidence type="ECO:0000313" key="1">
    <source>
        <dbReference type="EMBL" id="BDE06585.1"/>
    </source>
</evidence>
<organism evidence="1 2">
    <name type="scientific">Vulcanimicrobium alpinum</name>
    <dbReference type="NCBI Taxonomy" id="3016050"/>
    <lineage>
        <taxon>Bacteria</taxon>
        <taxon>Bacillati</taxon>
        <taxon>Vulcanimicrobiota</taxon>
        <taxon>Vulcanimicrobiia</taxon>
        <taxon>Vulcanimicrobiales</taxon>
        <taxon>Vulcanimicrobiaceae</taxon>
        <taxon>Vulcanimicrobium</taxon>
    </lineage>
</organism>
<sequence>MRNTVDGKPETTTWPELAEGLYGFLTGRGASIEYRFDDMQIGVPSAARPDAPQAVWRLSGGLTIRTTERP</sequence>
<dbReference type="KEGG" id="vab:WPS_18610"/>
<accession>A0AAN2C9I9</accession>